<sequence length="210" mass="23523">MPGAFDDAEIVYLPDPKDPATELVLLGNKNRNKTIAANVKLTAGREVKVLNLDRSSRELFPQEFKITIQAGARQLIGRRHFNLPVSLKAPKIEVIALTYVIQGAVYVEDEPQPPPHSEVHNYLALLEIDQPVVDPKNPSDLGMTWVFAINLSHQYRLQASLVSTTTPPEWFSTDLGIFSCVIAHGCDDIKIRRGWTVERGRLIPEFAPFE</sequence>
<protein>
    <submittedName>
        <fullName evidence="1">Uncharacterized protein</fullName>
    </submittedName>
</protein>
<proteinExistence type="predicted"/>
<evidence type="ECO:0000313" key="1">
    <source>
        <dbReference type="EMBL" id="ACI55697.1"/>
    </source>
</evidence>
<gene>
    <name evidence="1" type="ordered locus">Rleg2_2423</name>
</gene>
<dbReference type="KEGG" id="rlt:Rleg2_2423"/>
<organism evidence="1 2">
    <name type="scientific">Rhizobium leguminosarum bv. trifolii (strain WSM2304)</name>
    <dbReference type="NCBI Taxonomy" id="395492"/>
    <lineage>
        <taxon>Bacteria</taxon>
        <taxon>Pseudomonadati</taxon>
        <taxon>Pseudomonadota</taxon>
        <taxon>Alphaproteobacteria</taxon>
        <taxon>Hyphomicrobiales</taxon>
        <taxon>Rhizobiaceae</taxon>
        <taxon>Rhizobium/Agrobacterium group</taxon>
        <taxon>Rhizobium</taxon>
    </lineage>
</organism>
<dbReference type="Proteomes" id="UP000008330">
    <property type="component" value="Chromosome"/>
</dbReference>
<keyword evidence="2" id="KW-1185">Reference proteome</keyword>
<accession>A0ABF7QNU3</accession>
<reference evidence="1 2" key="1">
    <citation type="journal article" date="2010" name="Stand. Genomic Sci.">
        <title>Complete genome sequence of Rhizobium leguminosarum bv trifolii strain WSM2304, an effective microsymbiont of the South American clover Trifolium polymorphum.</title>
        <authorList>
            <person name="Reeve W."/>
            <person name="O'Hara G."/>
            <person name="Chain P."/>
            <person name="Ardley J."/>
            <person name="Brau L."/>
            <person name="Nandesena K."/>
            <person name="Tiwari R."/>
            <person name="Malfatti S."/>
            <person name="Kiss H."/>
            <person name="Lapidus A."/>
            <person name="Copeland A."/>
            <person name="Nolan M."/>
            <person name="Land M."/>
            <person name="Ivanova N."/>
            <person name="Mavromatis K."/>
            <person name="Markowitz V."/>
            <person name="Kyrpides N."/>
            <person name="Melino V."/>
            <person name="Denton M."/>
            <person name="Yates R."/>
            <person name="Howieson J."/>
        </authorList>
    </citation>
    <scope>NUCLEOTIDE SEQUENCE [LARGE SCALE GENOMIC DNA]</scope>
    <source>
        <strain evidence="1 2">WSM2304</strain>
    </source>
</reference>
<name>A0ABF7QNU3_RHILW</name>
<evidence type="ECO:0000313" key="2">
    <source>
        <dbReference type="Proteomes" id="UP000008330"/>
    </source>
</evidence>
<dbReference type="RefSeq" id="WP_012558221.1">
    <property type="nucleotide sequence ID" value="NC_011369.1"/>
</dbReference>
<dbReference type="EMBL" id="CP001191">
    <property type="protein sequence ID" value="ACI55697.1"/>
    <property type="molecule type" value="Genomic_DNA"/>
</dbReference>
<dbReference type="AlphaFoldDB" id="A0ABF7QNU3"/>